<comment type="caution">
    <text evidence="3">The sequence shown here is derived from an EMBL/GenBank/DDBJ whole genome shotgun (WGS) entry which is preliminary data.</text>
</comment>
<reference evidence="3 4" key="1">
    <citation type="journal article" date="2018" name="Nat. Biotechnol.">
        <title>A standardized bacterial taxonomy based on genome phylogeny substantially revises the tree of life.</title>
        <authorList>
            <person name="Parks D.H."/>
            <person name="Chuvochina M."/>
            <person name="Waite D.W."/>
            <person name="Rinke C."/>
            <person name="Skarshewski A."/>
            <person name="Chaumeil P.A."/>
            <person name="Hugenholtz P."/>
        </authorList>
    </citation>
    <scope>NUCLEOTIDE SEQUENCE [LARGE SCALE GENOMIC DNA]</scope>
    <source>
        <strain evidence="3">UBA11482</strain>
    </source>
</reference>
<name>A0A316R6T8_9BACT</name>
<dbReference type="Pfam" id="PF18962">
    <property type="entry name" value="Por_Secre_tail"/>
    <property type="match status" value="1"/>
</dbReference>
<dbReference type="GO" id="GO:0005975">
    <property type="term" value="P:carbohydrate metabolic process"/>
    <property type="evidence" value="ECO:0007669"/>
    <property type="project" value="UniProtKB-ARBA"/>
</dbReference>
<dbReference type="InterPro" id="IPR017853">
    <property type="entry name" value="GH"/>
</dbReference>
<dbReference type="PANTHER" id="PTHR42767:SF1">
    <property type="entry name" value="ENDO-BETA-1,6-GALACTANASE-LIKE DOMAIN-CONTAINING PROTEIN"/>
    <property type="match status" value="1"/>
</dbReference>
<dbReference type="EMBL" id="DNWC01000026">
    <property type="protein sequence ID" value="HBJ07668.1"/>
    <property type="molecule type" value="Genomic_DNA"/>
</dbReference>
<organism evidence="3 4">
    <name type="scientific">Coprobacter fastidiosus</name>
    <dbReference type="NCBI Taxonomy" id="1099853"/>
    <lineage>
        <taxon>Bacteria</taxon>
        <taxon>Pseudomonadati</taxon>
        <taxon>Bacteroidota</taxon>
        <taxon>Bacteroidia</taxon>
        <taxon>Bacteroidales</taxon>
        <taxon>Barnesiellaceae</taxon>
        <taxon>Coprobacter</taxon>
    </lineage>
</organism>
<dbReference type="PANTHER" id="PTHR42767">
    <property type="entry name" value="ENDO-BETA-1,6-GALACTANASE"/>
    <property type="match status" value="1"/>
</dbReference>
<feature type="domain" description="Endo-beta-1,6-galactanase-like" evidence="1">
    <location>
        <begin position="452"/>
        <end position="799"/>
    </location>
</feature>
<feature type="domain" description="Secretion system C-terminal sorting" evidence="2">
    <location>
        <begin position="966"/>
        <end position="1033"/>
    </location>
</feature>
<dbReference type="Pfam" id="PF14587">
    <property type="entry name" value="Glyco_hydr_30_2"/>
    <property type="match status" value="1"/>
</dbReference>
<dbReference type="SUPFAM" id="SSF51445">
    <property type="entry name" value="(Trans)glycosidases"/>
    <property type="match status" value="1"/>
</dbReference>
<dbReference type="Pfam" id="PF13385">
    <property type="entry name" value="Laminin_G_3"/>
    <property type="match status" value="2"/>
</dbReference>
<proteinExistence type="predicted"/>
<dbReference type="InterPro" id="IPR039514">
    <property type="entry name" value="6GAL-like"/>
</dbReference>
<evidence type="ECO:0000259" key="1">
    <source>
        <dbReference type="Pfam" id="PF14587"/>
    </source>
</evidence>
<dbReference type="InterPro" id="IPR026444">
    <property type="entry name" value="Secre_tail"/>
</dbReference>
<dbReference type="SUPFAM" id="SSF49899">
    <property type="entry name" value="Concanavalin A-like lectins/glucanases"/>
    <property type="match status" value="2"/>
</dbReference>
<dbReference type="InterPro" id="IPR039743">
    <property type="entry name" value="6GAL/EXGAL"/>
</dbReference>
<evidence type="ECO:0000259" key="2">
    <source>
        <dbReference type="Pfam" id="PF18962"/>
    </source>
</evidence>
<dbReference type="Gene3D" id="2.60.120.200">
    <property type="match status" value="2"/>
</dbReference>
<dbReference type="GO" id="GO:0004553">
    <property type="term" value="F:hydrolase activity, hydrolyzing O-glycosyl compounds"/>
    <property type="evidence" value="ECO:0007669"/>
    <property type="project" value="InterPro"/>
</dbReference>
<dbReference type="RefSeq" id="WP_022390129.1">
    <property type="nucleotide sequence ID" value="NZ_CATXLH010000033.1"/>
</dbReference>
<dbReference type="NCBIfam" id="NF033708">
    <property type="entry name" value="T9SS_Cterm_ChiA"/>
    <property type="match status" value="1"/>
</dbReference>
<gene>
    <name evidence="3" type="ORF">DDY73_01565</name>
</gene>
<dbReference type="NCBIfam" id="TIGR04183">
    <property type="entry name" value="Por_Secre_tail"/>
    <property type="match status" value="1"/>
</dbReference>
<accession>A0A316R6T8</accession>
<dbReference type="Proteomes" id="UP000262954">
    <property type="component" value="Unassembled WGS sequence"/>
</dbReference>
<dbReference type="Gene3D" id="3.20.20.80">
    <property type="entry name" value="Glycosidases"/>
    <property type="match status" value="1"/>
</dbReference>
<evidence type="ECO:0000313" key="3">
    <source>
        <dbReference type="EMBL" id="HBJ07668.1"/>
    </source>
</evidence>
<dbReference type="AlphaFoldDB" id="A0A316R6T8"/>
<evidence type="ECO:0000313" key="4">
    <source>
        <dbReference type="Proteomes" id="UP000262954"/>
    </source>
</evidence>
<dbReference type="InterPro" id="IPR013320">
    <property type="entry name" value="ConA-like_dom_sf"/>
</dbReference>
<sequence length="1035" mass="115134">MDVKKLLILIALTLPGWLLAQNYADYKLYASYNFEQGTAEDNQSNTSMELKGAKIVDDPVRGKVLSFDRVKSQYAVITPAPVIGDTLSLSFWYKRSSFDGDELWKQIFEFYSSTNGSNIYLMPIYGYDDNSSGIVSCANKINNGIWEPLYGPRIEKDNTWHHIALVVAGVSWNYYLDGKKVGSKKILAPISLLDLTHLYFGVNPDRSPHPSTGSIDDVNIYHYPLSASQVAQIYAGEAITEPLPEGPITFLFDNDLKEEGGRITIEGSGYSFEEDSQRGQVVKLEAGGQLQFSDNIIPDEASTLNFLYKKESIDDADHGKYIYRAFKDENNGYGLKIKVDGDAAYVVLETIVEGEKTETVGSELLESGKWNAISVVHAVTPRIIIRVYQNGKQTAAKVAVNPYNLGLDKWFLGSTVASESAGGLYDELMVDDYAMDVEDVAYYYSSTLMSPVEVTVDCSNKYQTIRNFGSSDAWNADWLGRLWPEAKKNRLAELLFSKELDENGNPKGMGLSCWRFNIGSGSATQGDDAGMGDSKRTECFLNPDGTYTWERQTGQLWFLRKAALEYGVEDLLGFMNSPPIYMTKHGYAYNKDNGSNYILAEDKYDDYALFAAEVVDHFDKEGIHFDYISPMNEPQYAWAGGQEGSPATDQEIADVIKALSSAFAAKQLTTQLTFAEAGFLGSAESQIPKFWGNEQPTMKVAGLPNVSNIVSAHSYWADQDAQGMYDTRVNFRKAMDAVNPPLEYFQSEYSLLDGGYSWGHPGSEGGFSEIECAISLARMLHVDLVVANATGWHWWTTFESGSHYGESRFALIEAPTVEGLNDGFIHGTKLLYTLGQYSRFVRPGMKRVEAKRSDNLSVVDALKNDMYSSYINEATQQVVIIATNSRTVKRPFTFKVENISGNTDLEFTPYVTSEDDNMKAYPKIKEGDVFKIPPLSVVTFVSGSGDISSVTTVKEEDKNRDIHIQPNPVRDEATVSSGSSIKNVTLYDVYGKLVYRQSDINEKICKLSLSGLLPGMYVVKVETDNGCKTQKMIKK</sequence>
<protein>
    <submittedName>
        <fullName evidence="3">T9SS C-terminal target domain-containing protein</fullName>
    </submittedName>
</protein>